<accession>F8NUT9</accession>
<gene>
    <name evidence="2" type="ORF">SERLADRAFT_448251</name>
</gene>
<evidence type="ECO:0000256" key="1">
    <source>
        <dbReference type="SAM" id="MobiDB-lite"/>
    </source>
</evidence>
<dbReference type="RefSeq" id="XP_007317377.1">
    <property type="nucleotide sequence ID" value="XM_007317315.1"/>
</dbReference>
<dbReference type="HOGENOM" id="CLU_022092_0_0_1"/>
<dbReference type="OrthoDB" id="2568455at2759"/>
<feature type="region of interest" description="Disordered" evidence="1">
    <location>
        <begin position="1"/>
        <end position="105"/>
    </location>
</feature>
<name>F8NUT9_SERL9</name>
<dbReference type="EMBL" id="GL945433">
    <property type="protein sequence ID" value="EGO25255.1"/>
    <property type="molecule type" value="Genomic_DNA"/>
</dbReference>
<feature type="region of interest" description="Disordered" evidence="1">
    <location>
        <begin position="280"/>
        <end position="383"/>
    </location>
</feature>
<dbReference type="AlphaFoldDB" id="F8NUT9"/>
<proteinExistence type="predicted"/>
<dbReference type="GeneID" id="18816460"/>
<evidence type="ECO:0000313" key="2">
    <source>
        <dbReference type="EMBL" id="EGO25255.1"/>
    </source>
</evidence>
<protein>
    <submittedName>
        <fullName evidence="2">Uncharacterized protein</fullName>
    </submittedName>
</protein>
<dbReference type="Proteomes" id="UP000008064">
    <property type="component" value="Unassembled WGS sequence"/>
</dbReference>
<feature type="compositionally biased region" description="Low complexity" evidence="1">
    <location>
        <begin position="341"/>
        <end position="369"/>
    </location>
</feature>
<dbReference type="KEGG" id="sla:SERLADRAFT_448251"/>
<organism>
    <name type="scientific">Serpula lacrymans var. lacrymans (strain S7.9)</name>
    <name type="common">Dry rot fungus</name>
    <dbReference type="NCBI Taxonomy" id="578457"/>
    <lineage>
        <taxon>Eukaryota</taxon>
        <taxon>Fungi</taxon>
        <taxon>Dikarya</taxon>
        <taxon>Basidiomycota</taxon>
        <taxon>Agaricomycotina</taxon>
        <taxon>Agaricomycetes</taxon>
        <taxon>Agaricomycetidae</taxon>
        <taxon>Boletales</taxon>
        <taxon>Coniophorineae</taxon>
        <taxon>Serpulaceae</taxon>
        <taxon>Serpula</taxon>
    </lineage>
</organism>
<reference evidence="2" key="1">
    <citation type="submission" date="2011-04" db="EMBL/GenBank/DDBJ databases">
        <title>Evolution of plant cell wall degrading machinery underlies the functional diversity of forest fungi.</title>
        <authorList>
            <consortium name="US DOE Joint Genome Institute (JGI-PGF)"/>
            <person name="Eastwood D.C."/>
            <person name="Floudas D."/>
            <person name="Binder M."/>
            <person name="Majcherczyk A."/>
            <person name="Schneider P."/>
            <person name="Aerts A."/>
            <person name="Asiegbu F.O."/>
            <person name="Baker S.E."/>
            <person name="Barry K."/>
            <person name="Bendiksby M."/>
            <person name="Blumentritt M."/>
            <person name="Coutinho P.M."/>
            <person name="Cullen D."/>
            <person name="Cullen D."/>
            <person name="Gathman A."/>
            <person name="Goodell B."/>
            <person name="Henrissat B."/>
            <person name="Ihrmark K."/>
            <person name="Kauserud H."/>
            <person name="Kohler A."/>
            <person name="LaButti K."/>
            <person name="Lapidus A."/>
            <person name="Lavin J.L."/>
            <person name="Lee Y.-H."/>
            <person name="Lindquist E."/>
            <person name="Lilly W."/>
            <person name="Lucas S."/>
            <person name="Morin E."/>
            <person name="Murat C."/>
            <person name="Oguiza J.A."/>
            <person name="Park J."/>
            <person name="Pisabarro A.G."/>
            <person name="Riley R."/>
            <person name="Rosling A."/>
            <person name="Salamov A."/>
            <person name="Schmidt O."/>
            <person name="Schmutz J."/>
            <person name="Skrede I."/>
            <person name="Stenlid J."/>
            <person name="Wiebenga A."/>
            <person name="Xie X."/>
            <person name="Kues U."/>
            <person name="Hibbett D.S."/>
            <person name="Hoffmeister D."/>
            <person name="Hogberg N."/>
            <person name="Martin F."/>
            <person name="Grigoriev I.V."/>
            <person name="Watkinson S.C."/>
        </authorList>
    </citation>
    <scope>NUCLEOTIDE SEQUENCE</scope>
    <source>
        <strain evidence="2">S7.9</strain>
    </source>
</reference>
<sequence>MSGSVYRLETPRPRPPPPTLRFHSPSKSPSALSHPIRDTQTLLYDLPASSVISPPTSPPTKRGVVSPTSPSFPGGRARGRRNGRPGPTPPPSARHRSVTPLGVSRSDLEKFTEHCRAWYYNQDDASGRHMTQTLANLPPAQCAPYSRLQASIRSAYHASVNARRHAEFQAHLTATLPGGSLMPHSRADPRGLVARKERLERLDRFVRSWCTMGMPGTTPFFEALWAIMRLQVVPEHLGGAGGNRIRWELDDAVFKEAAGKNFMLEAIDVLKGVLAFEEVPSSKGGSSSIGAYPTSPAIHSRSRSQPLPANDNEPGQKASPISMATHGKRARAPSDPFLDTPPALSHSLPSASSQSSGVTISQLSSSSVSEGVEHCMSPTTPHEADEDIEVLAPLRSEFAMEESEEEYLRIWTSADLPNPEYLSLITVFPSFITRRPLPRFPVTPSARAADIEEGEDERGEGKEIRFGTGSMWISSKQRGDDWRGDWWTRFILWWRRLFC</sequence>